<protein>
    <submittedName>
        <fullName evidence="3">Uncharacterized protein</fullName>
    </submittedName>
</protein>
<comment type="caution">
    <text evidence="3">The sequence shown here is derived from an EMBL/GenBank/DDBJ whole genome shotgun (WGS) entry which is preliminary data.</text>
</comment>
<keyword evidence="2" id="KW-1133">Transmembrane helix</keyword>
<evidence type="ECO:0000313" key="3">
    <source>
        <dbReference type="EMBL" id="KAB1273534.1"/>
    </source>
</evidence>
<reference evidence="3 4" key="1">
    <citation type="journal article" date="2019" name="Mol. Ecol. Resour.">
        <title>Improving Illumina assemblies with Hi-C and long reads: an example with the North African dromedary.</title>
        <authorList>
            <person name="Elbers J.P."/>
            <person name="Rogers M.F."/>
            <person name="Perelman P.L."/>
            <person name="Proskuryakova A.A."/>
            <person name="Serdyukova N.A."/>
            <person name="Johnson W.E."/>
            <person name="Horin P."/>
            <person name="Corander J."/>
            <person name="Murphy D."/>
            <person name="Burger P.A."/>
        </authorList>
    </citation>
    <scope>NUCLEOTIDE SEQUENCE [LARGE SCALE GENOMIC DNA]</scope>
    <source>
        <strain evidence="3">Drom800</strain>
        <tissue evidence="3">Blood</tissue>
    </source>
</reference>
<keyword evidence="2" id="KW-0812">Transmembrane</keyword>
<evidence type="ECO:0000256" key="1">
    <source>
        <dbReference type="SAM" id="MobiDB-lite"/>
    </source>
</evidence>
<gene>
    <name evidence="3" type="ORF">Cadr_000012126</name>
</gene>
<organism evidence="3 4">
    <name type="scientific">Camelus dromedarius</name>
    <name type="common">Dromedary</name>
    <name type="synonym">Arabian camel</name>
    <dbReference type="NCBI Taxonomy" id="9838"/>
    <lineage>
        <taxon>Eukaryota</taxon>
        <taxon>Metazoa</taxon>
        <taxon>Chordata</taxon>
        <taxon>Craniata</taxon>
        <taxon>Vertebrata</taxon>
        <taxon>Euteleostomi</taxon>
        <taxon>Mammalia</taxon>
        <taxon>Eutheria</taxon>
        <taxon>Laurasiatheria</taxon>
        <taxon>Artiodactyla</taxon>
        <taxon>Tylopoda</taxon>
        <taxon>Camelidae</taxon>
        <taxon>Camelus</taxon>
    </lineage>
</organism>
<evidence type="ECO:0000256" key="2">
    <source>
        <dbReference type="SAM" id="Phobius"/>
    </source>
</evidence>
<feature type="transmembrane region" description="Helical" evidence="2">
    <location>
        <begin position="45"/>
        <end position="67"/>
    </location>
</feature>
<evidence type="ECO:0000313" key="4">
    <source>
        <dbReference type="Proteomes" id="UP000299084"/>
    </source>
</evidence>
<dbReference type="Proteomes" id="UP000299084">
    <property type="component" value="Unassembled WGS sequence"/>
</dbReference>
<keyword evidence="2" id="KW-0472">Membrane</keyword>
<sequence length="71" mass="7592">MTEGQMRPFQVPEPLSPGCSASQEGTRRKLLLPEENRAQPNWRSVVWPLTCPLLSLGAGACAALLCLGGTV</sequence>
<name>A0A5N4DRF4_CAMDR</name>
<dbReference type="AlphaFoldDB" id="A0A5N4DRF4"/>
<dbReference type="EMBL" id="JWIN03000009">
    <property type="protein sequence ID" value="KAB1273534.1"/>
    <property type="molecule type" value="Genomic_DNA"/>
</dbReference>
<keyword evidence="4" id="KW-1185">Reference proteome</keyword>
<feature type="region of interest" description="Disordered" evidence="1">
    <location>
        <begin position="1"/>
        <end position="25"/>
    </location>
</feature>
<proteinExistence type="predicted"/>
<accession>A0A5N4DRF4</accession>